<gene>
    <name evidence="2" type="ORF">H103_01285</name>
</gene>
<dbReference type="EMBL" id="KK207723">
    <property type="protein sequence ID" value="EZF56283.1"/>
    <property type="molecule type" value="Genomic_DNA"/>
</dbReference>
<proteinExistence type="predicted"/>
<protein>
    <submittedName>
        <fullName evidence="2">Uncharacterized protein</fullName>
    </submittedName>
</protein>
<organism evidence="2">
    <name type="scientific">Trichophyton rubrum CBS 288.86</name>
    <dbReference type="NCBI Taxonomy" id="1215330"/>
    <lineage>
        <taxon>Eukaryota</taxon>
        <taxon>Fungi</taxon>
        <taxon>Dikarya</taxon>
        <taxon>Ascomycota</taxon>
        <taxon>Pezizomycotina</taxon>
        <taxon>Eurotiomycetes</taxon>
        <taxon>Eurotiomycetidae</taxon>
        <taxon>Onygenales</taxon>
        <taxon>Arthrodermataceae</taxon>
        <taxon>Trichophyton</taxon>
    </lineage>
</organism>
<accession>A0A022WDX0</accession>
<sequence>MACLFPKPHVPVCLNPSASHRQTQNGGRFSLGPLNIQLGLRGLWDYQPSLFETAGPSSAASGETDRQTETERDARGDKAERDEGDDKELILHPPLKWRAFRGYTVDLQGSRIITTSQQQRIRRLPPGRQGH</sequence>
<evidence type="ECO:0000256" key="1">
    <source>
        <dbReference type="SAM" id="MobiDB-lite"/>
    </source>
</evidence>
<dbReference type="AlphaFoldDB" id="A0A022WDX0"/>
<evidence type="ECO:0000313" key="2">
    <source>
        <dbReference type="EMBL" id="EZF56283.1"/>
    </source>
</evidence>
<name>A0A022WDX0_TRIRU</name>
<feature type="region of interest" description="Disordered" evidence="1">
    <location>
        <begin position="51"/>
        <end position="91"/>
    </location>
</feature>
<feature type="compositionally biased region" description="Basic and acidic residues" evidence="1">
    <location>
        <begin position="63"/>
        <end position="81"/>
    </location>
</feature>
<dbReference type="Proteomes" id="UP000023758">
    <property type="component" value="Unassembled WGS sequence"/>
</dbReference>
<dbReference type="HOGENOM" id="CLU_1929102_0_0_1"/>
<reference evidence="2" key="1">
    <citation type="submission" date="2014-02" db="EMBL/GenBank/DDBJ databases">
        <title>The Genome Sequence of Trichophyton rubrum (morphotype fischeri) CBS 288.86.</title>
        <authorList>
            <consortium name="The Broad Institute Genomics Platform"/>
            <person name="Cuomo C.A."/>
            <person name="White T.C."/>
            <person name="Graser Y."/>
            <person name="Martinez-Rossi N."/>
            <person name="Heitman J."/>
            <person name="Young S.K."/>
            <person name="Zeng Q."/>
            <person name="Gargeya S."/>
            <person name="Abouelleil A."/>
            <person name="Alvarado L."/>
            <person name="Chapman S.B."/>
            <person name="Gainer-Dewar J."/>
            <person name="Goldberg J."/>
            <person name="Griggs A."/>
            <person name="Gujja S."/>
            <person name="Hansen M."/>
            <person name="Howarth C."/>
            <person name="Imamovic A."/>
            <person name="Larimer J."/>
            <person name="Martinez D."/>
            <person name="Murphy C."/>
            <person name="Pearson M.D."/>
            <person name="Persinoti G."/>
            <person name="Poon T."/>
            <person name="Priest M."/>
            <person name="Roberts A.D."/>
            <person name="Saif S."/>
            <person name="Shea T.D."/>
            <person name="Sykes S.N."/>
            <person name="Wortman J."/>
            <person name="Nusbaum C."/>
            <person name="Birren B."/>
        </authorList>
    </citation>
    <scope>NUCLEOTIDE SEQUENCE [LARGE SCALE GENOMIC DNA]</scope>
    <source>
        <strain evidence="2">CBS 288.86</strain>
    </source>
</reference>